<dbReference type="AlphaFoldDB" id="A0A916XX67"/>
<keyword evidence="2" id="KW-1185">Reference proteome</keyword>
<dbReference type="RefSeq" id="WP_188850637.1">
    <property type="nucleotide sequence ID" value="NZ_BMJJ01000004.1"/>
</dbReference>
<reference evidence="1" key="1">
    <citation type="journal article" date="2014" name="Int. J. Syst. Evol. Microbiol.">
        <title>Complete genome sequence of Corynebacterium casei LMG S-19264T (=DSM 44701T), isolated from a smear-ripened cheese.</title>
        <authorList>
            <consortium name="US DOE Joint Genome Institute (JGI-PGF)"/>
            <person name="Walter F."/>
            <person name="Albersmeier A."/>
            <person name="Kalinowski J."/>
            <person name="Ruckert C."/>
        </authorList>
    </citation>
    <scope>NUCLEOTIDE SEQUENCE</scope>
    <source>
        <strain evidence="1">CGMCC 1.15493</strain>
    </source>
</reference>
<protein>
    <submittedName>
        <fullName evidence="1">Uncharacterized protein</fullName>
    </submittedName>
</protein>
<accession>A0A916XX67</accession>
<proteinExistence type="predicted"/>
<reference evidence="1" key="2">
    <citation type="submission" date="2020-09" db="EMBL/GenBank/DDBJ databases">
        <authorList>
            <person name="Sun Q."/>
            <person name="Zhou Y."/>
        </authorList>
    </citation>
    <scope>NUCLEOTIDE SEQUENCE</scope>
    <source>
        <strain evidence="1">CGMCC 1.15493</strain>
    </source>
</reference>
<evidence type="ECO:0000313" key="2">
    <source>
        <dbReference type="Proteomes" id="UP000613160"/>
    </source>
</evidence>
<organism evidence="1 2">
    <name type="scientific">Aureimonas glaciei</name>
    <dbReference type="NCBI Taxonomy" id="1776957"/>
    <lineage>
        <taxon>Bacteria</taxon>
        <taxon>Pseudomonadati</taxon>
        <taxon>Pseudomonadota</taxon>
        <taxon>Alphaproteobacteria</taxon>
        <taxon>Hyphomicrobiales</taxon>
        <taxon>Aurantimonadaceae</taxon>
        <taxon>Aureimonas</taxon>
    </lineage>
</organism>
<evidence type="ECO:0000313" key="1">
    <source>
        <dbReference type="EMBL" id="GGD18685.1"/>
    </source>
</evidence>
<gene>
    <name evidence="1" type="ORF">GCM10011335_21980</name>
</gene>
<dbReference type="Proteomes" id="UP000613160">
    <property type="component" value="Unassembled WGS sequence"/>
</dbReference>
<sequence>MSSNETALKFMAGAIMKLQAQAEAQDMLLQALYAERALQRGTFPVEAEEEVLALATAIERAPRTGYEGEERHLADVQGAVRRFADSLRVRLEEERLPSA</sequence>
<dbReference type="EMBL" id="BMJJ01000004">
    <property type="protein sequence ID" value="GGD18685.1"/>
    <property type="molecule type" value="Genomic_DNA"/>
</dbReference>
<name>A0A916XX67_9HYPH</name>
<comment type="caution">
    <text evidence="1">The sequence shown here is derived from an EMBL/GenBank/DDBJ whole genome shotgun (WGS) entry which is preliminary data.</text>
</comment>